<evidence type="ECO:0000256" key="14">
    <source>
        <dbReference type="ARBA" id="ARBA00023239"/>
    </source>
</evidence>
<feature type="domain" description="NAD(P)-binding" evidence="15">
    <location>
        <begin position="8"/>
        <end position="306"/>
    </location>
</feature>
<dbReference type="PANTHER" id="PTHR43078">
    <property type="entry name" value="UDP-GLUCURONIC ACID DECARBOXYLASE-RELATED"/>
    <property type="match status" value="1"/>
</dbReference>
<evidence type="ECO:0000256" key="13">
    <source>
        <dbReference type="ARBA" id="ARBA00023180"/>
    </source>
</evidence>
<name>A0A378L6X7_9GAMM</name>
<dbReference type="InterPro" id="IPR036291">
    <property type="entry name" value="NAD(P)-bd_dom_sf"/>
</dbReference>
<dbReference type="RefSeq" id="WP_058477829.1">
    <property type="nucleotide sequence ID" value="NZ_CAAAIO010000022.1"/>
</dbReference>
<dbReference type="Proteomes" id="UP000054820">
    <property type="component" value="Unassembled WGS sequence"/>
</dbReference>
<dbReference type="PANTHER" id="PTHR43078:SF6">
    <property type="entry name" value="UDP-GLUCURONIC ACID DECARBOXYLASE 1"/>
    <property type="match status" value="1"/>
</dbReference>
<keyword evidence="9" id="KW-1133">Transmembrane helix</keyword>
<dbReference type="GO" id="GO:0005737">
    <property type="term" value="C:cytoplasm"/>
    <property type="evidence" value="ECO:0007669"/>
    <property type="project" value="TreeGrafter"/>
</dbReference>
<dbReference type="STRING" id="460.Lstg_2277"/>
<evidence type="ECO:0000313" key="16">
    <source>
        <dbReference type="EMBL" id="KTD77034.1"/>
    </source>
</evidence>
<evidence type="ECO:0000256" key="7">
    <source>
        <dbReference type="ARBA" id="ARBA00022793"/>
    </source>
</evidence>
<keyword evidence="12" id="KW-0472">Membrane</keyword>
<dbReference type="InterPro" id="IPR016040">
    <property type="entry name" value="NAD(P)-bd_dom"/>
</dbReference>
<keyword evidence="11" id="KW-0333">Golgi apparatus</keyword>
<dbReference type="CDD" id="cd05230">
    <property type="entry name" value="UGD_SDR_e"/>
    <property type="match status" value="1"/>
</dbReference>
<dbReference type="EC" id="4.1.1.35" evidence="5"/>
<evidence type="ECO:0000256" key="9">
    <source>
        <dbReference type="ARBA" id="ARBA00022989"/>
    </source>
</evidence>
<evidence type="ECO:0000313" key="19">
    <source>
        <dbReference type="Proteomes" id="UP000255110"/>
    </source>
</evidence>
<evidence type="ECO:0000256" key="12">
    <source>
        <dbReference type="ARBA" id="ARBA00023136"/>
    </source>
</evidence>
<dbReference type="GO" id="GO:0033320">
    <property type="term" value="P:UDP-D-xylose biosynthetic process"/>
    <property type="evidence" value="ECO:0007669"/>
    <property type="project" value="UniProtKB-UniPathway"/>
</dbReference>
<dbReference type="EMBL" id="LNYZ01000015">
    <property type="protein sequence ID" value="KTD77034.1"/>
    <property type="molecule type" value="Genomic_DNA"/>
</dbReference>
<evidence type="ECO:0000256" key="10">
    <source>
        <dbReference type="ARBA" id="ARBA00023027"/>
    </source>
</evidence>
<keyword evidence="14 17" id="KW-0456">Lyase</keyword>
<dbReference type="SUPFAM" id="SSF51735">
    <property type="entry name" value="NAD(P)-binding Rossmann-fold domains"/>
    <property type="match status" value="1"/>
</dbReference>
<dbReference type="OrthoDB" id="9803010at2"/>
<organism evidence="17 19">
    <name type="scientific">Legionella steigerwaltii</name>
    <dbReference type="NCBI Taxonomy" id="460"/>
    <lineage>
        <taxon>Bacteria</taxon>
        <taxon>Pseudomonadati</taxon>
        <taxon>Pseudomonadota</taxon>
        <taxon>Gammaproteobacteria</taxon>
        <taxon>Legionellales</taxon>
        <taxon>Legionellaceae</taxon>
        <taxon>Legionella</taxon>
    </lineage>
</organism>
<dbReference type="AlphaFoldDB" id="A0A378L6X7"/>
<evidence type="ECO:0000256" key="1">
    <source>
        <dbReference type="ARBA" id="ARBA00001911"/>
    </source>
</evidence>
<reference evidence="16 18" key="1">
    <citation type="submission" date="2015-11" db="EMBL/GenBank/DDBJ databases">
        <title>Genomic analysis of 38 Legionella species identifies large and diverse effector repertoires.</title>
        <authorList>
            <person name="Burstein D."/>
            <person name="Amaro F."/>
            <person name="Zusman T."/>
            <person name="Lifshitz Z."/>
            <person name="Cohen O."/>
            <person name="Gilbert J.A."/>
            <person name="Pupko T."/>
            <person name="Shuman H.A."/>
            <person name="Segal G."/>
        </authorList>
    </citation>
    <scope>NUCLEOTIDE SEQUENCE [LARGE SCALE GENOMIC DNA]</scope>
    <source>
        <strain evidence="16 18">SC-18-C9</strain>
    </source>
</reference>
<evidence type="ECO:0000256" key="3">
    <source>
        <dbReference type="ARBA" id="ARBA00005100"/>
    </source>
</evidence>
<accession>A0A378L6X7</accession>
<evidence type="ECO:0000313" key="17">
    <source>
        <dbReference type="EMBL" id="STY22474.1"/>
    </source>
</evidence>
<dbReference type="InterPro" id="IPR044516">
    <property type="entry name" value="UXS-like"/>
</dbReference>
<evidence type="ECO:0000256" key="6">
    <source>
        <dbReference type="ARBA" id="ARBA00022692"/>
    </source>
</evidence>
<keyword evidence="8" id="KW-0735">Signal-anchor</keyword>
<comment type="similarity">
    <text evidence="4">Belongs to the NAD(P)-dependent epimerase/dehydratase family. UDP-glucuronic acid decarboxylase subfamily.</text>
</comment>
<dbReference type="GO" id="GO:0070403">
    <property type="term" value="F:NAD+ binding"/>
    <property type="evidence" value="ECO:0007669"/>
    <property type="project" value="InterPro"/>
</dbReference>
<dbReference type="EMBL" id="UGOY01000001">
    <property type="protein sequence ID" value="STY22474.1"/>
    <property type="molecule type" value="Genomic_DNA"/>
</dbReference>
<evidence type="ECO:0000256" key="11">
    <source>
        <dbReference type="ARBA" id="ARBA00023034"/>
    </source>
</evidence>
<evidence type="ECO:0000256" key="8">
    <source>
        <dbReference type="ARBA" id="ARBA00022968"/>
    </source>
</evidence>
<dbReference type="UniPathway" id="UPA00796">
    <property type="reaction ID" value="UER00771"/>
</dbReference>
<keyword evidence="18" id="KW-1185">Reference proteome</keyword>
<gene>
    <name evidence="17" type="primary">rffG</name>
    <name evidence="16" type="ORF">Lstg_2277</name>
    <name evidence="17" type="ORF">NCTC11991_01060</name>
</gene>
<dbReference type="Gene3D" id="3.40.50.720">
    <property type="entry name" value="NAD(P)-binding Rossmann-like Domain"/>
    <property type="match status" value="1"/>
</dbReference>
<comment type="pathway">
    <text evidence="3">Nucleotide-sugar biosynthesis; UDP-alpha-D-xylose biosynthesis; UDP-alpha-D-xylose from UDP-alpha-D-glucuronate: step 1/1.</text>
</comment>
<dbReference type="FunFam" id="3.40.50.720:FF:000065">
    <property type="entry name" value="UDP-glucuronic acid decarboxylase 1"/>
    <property type="match status" value="1"/>
</dbReference>
<reference evidence="17 19" key="2">
    <citation type="submission" date="2018-06" db="EMBL/GenBank/DDBJ databases">
        <authorList>
            <consortium name="Pathogen Informatics"/>
            <person name="Doyle S."/>
        </authorList>
    </citation>
    <scope>NUCLEOTIDE SEQUENCE [LARGE SCALE GENOMIC DNA]</scope>
    <source>
        <strain evidence="17 19">NCTC11991</strain>
    </source>
</reference>
<sequence length="322" mass="35923">MKTVKTVLVTGGAGFIGTNLCETLLEQGHKVICLDNFFTGSLENIAPLQENKNFTVIEHDICTPIDLKNIDEIYNIACPASPVHYQKDPLFTIKTSVLGAFNLLELARKNKAKILQTSTSEVYGDPTVHPQPESYWGNVNPIGPRACYDEGKRCAETIFTNYIHQYGLEVKIARIFNTYGPKMQANDGRVVSNFVIQALQNQDLSVYGTGNQTRSFCFISDLVDGLIKLMATDKECSGPINLGNPNEFTIMELAKIVIELVGGKTRTVFHSLPIDDPKQRRPDITLAKTKLNWHPKVDLQDGLKRTIEYFANKLSSHDGIHH</sequence>
<comment type="cofactor">
    <cofactor evidence="1">
        <name>NAD(+)</name>
        <dbReference type="ChEBI" id="CHEBI:57540"/>
    </cofactor>
</comment>
<comment type="subcellular location">
    <subcellularLocation>
        <location evidence="2">Golgi apparatus</location>
        <location evidence="2">Golgi stack membrane</location>
        <topology evidence="2">Single-pass type II membrane protein</topology>
    </subcellularLocation>
</comment>
<dbReference type="GO" id="GO:0048040">
    <property type="term" value="F:UDP-glucuronate decarboxylase activity"/>
    <property type="evidence" value="ECO:0007669"/>
    <property type="project" value="UniProtKB-EC"/>
</dbReference>
<evidence type="ECO:0000256" key="5">
    <source>
        <dbReference type="ARBA" id="ARBA00012290"/>
    </source>
</evidence>
<keyword evidence="6" id="KW-0812">Transmembrane</keyword>
<keyword evidence="7" id="KW-0210">Decarboxylase</keyword>
<dbReference type="Pfam" id="PF16363">
    <property type="entry name" value="GDP_Man_Dehyd"/>
    <property type="match status" value="1"/>
</dbReference>
<evidence type="ECO:0000256" key="4">
    <source>
        <dbReference type="ARBA" id="ARBA00007505"/>
    </source>
</evidence>
<keyword evidence="10" id="KW-0520">NAD</keyword>
<evidence type="ECO:0000256" key="2">
    <source>
        <dbReference type="ARBA" id="ARBA00004447"/>
    </source>
</evidence>
<proteinExistence type="inferred from homology"/>
<keyword evidence="13" id="KW-0325">Glycoprotein</keyword>
<evidence type="ECO:0000259" key="15">
    <source>
        <dbReference type="Pfam" id="PF16363"/>
    </source>
</evidence>
<protein>
    <recommendedName>
        <fullName evidence="5">UDP-glucuronate decarboxylase</fullName>
        <ecNumber evidence="5">4.1.1.35</ecNumber>
    </recommendedName>
</protein>
<evidence type="ECO:0000313" key="18">
    <source>
        <dbReference type="Proteomes" id="UP000054820"/>
    </source>
</evidence>
<dbReference type="GO" id="GO:0042732">
    <property type="term" value="P:D-xylose metabolic process"/>
    <property type="evidence" value="ECO:0007669"/>
    <property type="project" value="InterPro"/>
</dbReference>
<dbReference type="Proteomes" id="UP000255110">
    <property type="component" value="Unassembled WGS sequence"/>
</dbReference>